<protein>
    <submittedName>
        <fullName evidence="1">Abi family protein</fullName>
    </submittedName>
</protein>
<name>A0A7G6YEM1_9MICO</name>
<dbReference type="Proteomes" id="UP000515511">
    <property type="component" value="Chromosome"/>
</dbReference>
<evidence type="ECO:0000313" key="2">
    <source>
        <dbReference type="Proteomes" id="UP000515511"/>
    </source>
</evidence>
<reference evidence="2" key="1">
    <citation type="submission" date="2019-09" db="EMBL/GenBank/DDBJ databases">
        <title>Antimicrobial potential of Antarctic Bacteria.</title>
        <authorList>
            <person name="Benaud N."/>
            <person name="Edwards R.J."/>
            <person name="Ferrari B.C."/>
        </authorList>
    </citation>
    <scope>NUCLEOTIDE SEQUENCE [LARGE SCALE GENOMIC DNA]</scope>
    <source>
        <strain evidence="2">INR9</strain>
    </source>
</reference>
<accession>A0A7G6YEM1</accession>
<dbReference type="RefSeq" id="WP_185276362.1">
    <property type="nucleotide sequence ID" value="NZ_CP043641.1"/>
</dbReference>
<organism evidence="1 2">
    <name type="scientific">Leifsonia shinshuensis</name>
    <dbReference type="NCBI Taxonomy" id="150026"/>
    <lineage>
        <taxon>Bacteria</taxon>
        <taxon>Bacillati</taxon>
        <taxon>Actinomycetota</taxon>
        <taxon>Actinomycetes</taxon>
        <taxon>Micrococcales</taxon>
        <taxon>Microbacteriaceae</taxon>
        <taxon>Leifsonia</taxon>
    </lineage>
</organism>
<dbReference type="EMBL" id="CP043641">
    <property type="protein sequence ID" value="QNE36936.1"/>
    <property type="molecule type" value="Genomic_DNA"/>
</dbReference>
<sequence length="328" mass="37917">MQYDKPHLTIEQQLRQLSERGLQIDEGDAARRILETVGYYRFSAYAYPFRRPIPKDVAPDTSVQFRVNSFEVGARFDWARSLWAFDRSLRLHILDAVEAVEIALRSKIGYHLGRRDPFGHLDRTSLDTARCARLDIEFSDRGVFDVWLDRFAHHQKKAQAEDFVQHYVEKYDSKLPVWVATEVMEFGQLVRLFGLMRDDDQSLVSKDIAQVSGAVFGRWMKVANYTRNLSAHHARLWNRRLTYKVGRIPDNAADLIHLNEAPESRQRIYAACVVLAFLVRAIRPEARWAARLVELLDTFPNDLPVSPERNMGFPAGWRSLEVWSTGAA</sequence>
<gene>
    <name evidence="1" type="ORF">F1C12_18665</name>
</gene>
<dbReference type="InterPro" id="IPR011664">
    <property type="entry name" value="Abi_system_AbiD/AbiF-like"/>
</dbReference>
<evidence type="ECO:0000313" key="1">
    <source>
        <dbReference type="EMBL" id="QNE36936.1"/>
    </source>
</evidence>
<proteinExistence type="predicted"/>
<dbReference type="Pfam" id="PF07751">
    <property type="entry name" value="Abi_2"/>
    <property type="match status" value="1"/>
</dbReference>
<dbReference type="AlphaFoldDB" id="A0A7G6YEM1"/>
<dbReference type="KEGG" id="lse:F1C12_18665"/>